<sequence length="117" mass="13459">MKKKLVDYDDNLVFGIIRNNILNGKLEYKKAKVFVNGSDIDFKNEINTDPYVIKVDVAGFDEELIKEAVVKMSKSSFIEGDGFSFSASISSAWCKEESWLEINIPHFLFYIIFDFNL</sequence>
<keyword evidence="2" id="KW-1185">Reference proteome</keyword>
<proteinExistence type="predicted"/>
<dbReference type="Proteomes" id="UP000198336">
    <property type="component" value="Unassembled WGS sequence"/>
</dbReference>
<dbReference type="RefSeq" id="WP_089055496.1">
    <property type="nucleotide sequence ID" value="NZ_MUHA01000027.1"/>
</dbReference>
<evidence type="ECO:0000313" key="1">
    <source>
        <dbReference type="EMBL" id="OXA97147.1"/>
    </source>
</evidence>
<dbReference type="EMBL" id="MUHA01000027">
    <property type="protein sequence ID" value="OXA97147.1"/>
    <property type="molecule type" value="Genomic_DNA"/>
</dbReference>
<accession>A0A226HS84</accession>
<protein>
    <submittedName>
        <fullName evidence="1">Uncharacterized protein</fullName>
    </submittedName>
</protein>
<organism evidence="1 2">
    <name type="scientific">Flavobacterium oncorhynchi</name>
    <dbReference type="NCBI Taxonomy" id="728056"/>
    <lineage>
        <taxon>Bacteria</taxon>
        <taxon>Pseudomonadati</taxon>
        <taxon>Bacteroidota</taxon>
        <taxon>Flavobacteriia</taxon>
        <taxon>Flavobacteriales</taxon>
        <taxon>Flavobacteriaceae</taxon>
        <taxon>Flavobacterium</taxon>
    </lineage>
</organism>
<comment type="caution">
    <text evidence="1">The sequence shown here is derived from an EMBL/GenBank/DDBJ whole genome shotgun (WGS) entry which is preliminary data.</text>
</comment>
<gene>
    <name evidence="1" type="ORF">B0A75_17140</name>
</gene>
<evidence type="ECO:0000313" key="2">
    <source>
        <dbReference type="Proteomes" id="UP000198336"/>
    </source>
</evidence>
<dbReference type="AlphaFoldDB" id="A0A226HS84"/>
<name>A0A226HS84_9FLAO</name>
<reference evidence="1 2" key="1">
    <citation type="submission" date="2016-11" db="EMBL/GenBank/DDBJ databases">
        <title>Whole genomes of Flavobacteriaceae.</title>
        <authorList>
            <person name="Stine C."/>
            <person name="Li C."/>
            <person name="Tadesse D."/>
        </authorList>
    </citation>
    <scope>NUCLEOTIDE SEQUENCE [LARGE SCALE GENOMIC DNA]</scope>
    <source>
        <strain evidence="1 2">CCUG 59446</strain>
    </source>
</reference>